<reference evidence="1" key="2">
    <citation type="submission" date="2020-11" db="EMBL/GenBank/DDBJ databases">
        <authorList>
            <person name="McCartney M.A."/>
            <person name="Auch B."/>
            <person name="Kono T."/>
            <person name="Mallez S."/>
            <person name="Becker A."/>
            <person name="Gohl D.M."/>
            <person name="Silverstein K.A.T."/>
            <person name="Koren S."/>
            <person name="Bechman K.B."/>
            <person name="Herman A."/>
            <person name="Abrahante J.E."/>
            <person name="Garbe J."/>
        </authorList>
    </citation>
    <scope>NUCLEOTIDE SEQUENCE</scope>
    <source>
        <strain evidence="1">Duluth1</strain>
        <tissue evidence="1">Whole animal</tissue>
    </source>
</reference>
<dbReference type="EMBL" id="JAIWYP010000004">
    <property type="protein sequence ID" value="KAH3835651.1"/>
    <property type="molecule type" value="Genomic_DNA"/>
</dbReference>
<dbReference type="AlphaFoldDB" id="A0A9D4QLJ2"/>
<evidence type="ECO:0000313" key="2">
    <source>
        <dbReference type="Proteomes" id="UP000828390"/>
    </source>
</evidence>
<gene>
    <name evidence="1" type="ORF">DPMN_109009</name>
</gene>
<name>A0A9D4QLJ2_DREPO</name>
<comment type="caution">
    <text evidence="1">The sequence shown here is derived from an EMBL/GenBank/DDBJ whole genome shotgun (WGS) entry which is preliminary data.</text>
</comment>
<reference evidence="1" key="1">
    <citation type="journal article" date="2019" name="bioRxiv">
        <title>The Genome of the Zebra Mussel, Dreissena polymorpha: A Resource for Invasive Species Research.</title>
        <authorList>
            <person name="McCartney M.A."/>
            <person name="Auch B."/>
            <person name="Kono T."/>
            <person name="Mallez S."/>
            <person name="Zhang Y."/>
            <person name="Obille A."/>
            <person name="Becker A."/>
            <person name="Abrahante J.E."/>
            <person name="Garbe J."/>
            <person name="Badalamenti J.P."/>
            <person name="Herman A."/>
            <person name="Mangelson H."/>
            <person name="Liachko I."/>
            <person name="Sullivan S."/>
            <person name="Sone E.D."/>
            <person name="Koren S."/>
            <person name="Silverstein K.A.T."/>
            <person name="Beckman K.B."/>
            <person name="Gohl D.M."/>
        </authorList>
    </citation>
    <scope>NUCLEOTIDE SEQUENCE</scope>
    <source>
        <strain evidence="1">Duluth1</strain>
        <tissue evidence="1">Whole animal</tissue>
    </source>
</reference>
<accession>A0A9D4QLJ2</accession>
<dbReference type="Proteomes" id="UP000828390">
    <property type="component" value="Unassembled WGS sequence"/>
</dbReference>
<evidence type="ECO:0000313" key="1">
    <source>
        <dbReference type="EMBL" id="KAH3835651.1"/>
    </source>
</evidence>
<proteinExistence type="predicted"/>
<keyword evidence="2" id="KW-1185">Reference proteome</keyword>
<sequence length="128" mass="14273">MRSGCKPSPLPDHPDYVPSVFSFTPARITTPKRVERFERSLRRRIPLKPVTEEGACSVESLSEELACDQTSRDEAAFTLLALGGGLATYSEAGTNTDPDPPVPKFEELQQDYIGIQKEYQRLLDEISD</sequence>
<protein>
    <submittedName>
        <fullName evidence="1">Uncharacterized protein</fullName>
    </submittedName>
</protein>
<organism evidence="1 2">
    <name type="scientific">Dreissena polymorpha</name>
    <name type="common">Zebra mussel</name>
    <name type="synonym">Mytilus polymorpha</name>
    <dbReference type="NCBI Taxonomy" id="45954"/>
    <lineage>
        <taxon>Eukaryota</taxon>
        <taxon>Metazoa</taxon>
        <taxon>Spiralia</taxon>
        <taxon>Lophotrochozoa</taxon>
        <taxon>Mollusca</taxon>
        <taxon>Bivalvia</taxon>
        <taxon>Autobranchia</taxon>
        <taxon>Heteroconchia</taxon>
        <taxon>Euheterodonta</taxon>
        <taxon>Imparidentia</taxon>
        <taxon>Neoheterodontei</taxon>
        <taxon>Myida</taxon>
        <taxon>Dreissenoidea</taxon>
        <taxon>Dreissenidae</taxon>
        <taxon>Dreissena</taxon>
    </lineage>
</organism>